<comment type="caution">
    <text evidence="1">The sequence shown here is derived from an EMBL/GenBank/DDBJ whole genome shotgun (WGS) entry which is preliminary data.</text>
</comment>
<dbReference type="PANTHER" id="PTHR30087">
    <property type="entry name" value="INNER MEMBRANE PROTEIN"/>
    <property type="match status" value="1"/>
</dbReference>
<dbReference type="EMBL" id="QMAU01000034">
    <property type="protein sequence ID" value="RXI56348.1"/>
    <property type="molecule type" value="Genomic_DNA"/>
</dbReference>
<dbReference type="Pfam" id="PF04463">
    <property type="entry name" value="2-thiour_desulf"/>
    <property type="match status" value="1"/>
</dbReference>
<name>A0ABY0ESS5_CLOTA</name>
<evidence type="ECO:0000313" key="1">
    <source>
        <dbReference type="EMBL" id="RXI56348.1"/>
    </source>
</evidence>
<accession>A0ABY0ESS5</accession>
<sequence>MEVKGLIIISACLCGVNCKYNGKNNLKEGVEKLLKEGNLIPVCPEQLGGMETPREPHEIVDSTALEVLRGKGKVLSITYKDSTDKFIKGAYETLRIAKDLGATEAILKSNSPSCGFGTVYDGNFSGNKIKGNGITAELLKRENIKIYNEEYIEKILDK</sequence>
<organism evidence="1 2">
    <name type="scientific">Clostridium tetani</name>
    <dbReference type="NCBI Taxonomy" id="1513"/>
    <lineage>
        <taxon>Bacteria</taxon>
        <taxon>Bacillati</taxon>
        <taxon>Bacillota</taxon>
        <taxon>Clostridia</taxon>
        <taxon>Eubacteriales</taxon>
        <taxon>Clostridiaceae</taxon>
        <taxon>Clostridium</taxon>
    </lineage>
</organism>
<reference evidence="1 2" key="1">
    <citation type="submission" date="2018-06" db="EMBL/GenBank/DDBJ databases">
        <title>Genome conservation of Clostridium tetani.</title>
        <authorList>
            <person name="Bruggemann H."/>
            <person name="Popoff M.R."/>
        </authorList>
    </citation>
    <scope>NUCLEOTIDE SEQUENCE [LARGE SCALE GENOMIC DNA]</scope>
    <source>
        <strain evidence="1 2">63.05</strain>
    </source>
</reference>
<evidence type="ECO:0000313" key="2">
    <source>
        <dbReference type="Proteomes" id="UP000290273"/>
    </source>
</evidence>
<gene>
    <name evidence="1" type="ORF">DP131_07315</name>
</gene>
<dbReference type="InterPro" id="IPR007553">
    <property type="entry name" value="2-thiour_desulf"/>
</dbReference>
<proteinExistence type="predicted"/>
<protein>
    <submittedName>
        <fullName evidence="1">DUF523 domain-containing protein</fullName>
    </submittedName>
</protein>
<dbReference type="PANTHER" id="PTHR30087:SF1">
    <property type="entry name" value="HYPOTHETICAL CYTOSOLIC PROTEIN"/>
    <property type="match status" value="1"/>
</dbReference>
<dbReference type="Proteomes" id="UP000290273">
    <property type="component" value="Unassembled WGS sequence"/>
</dbReference>